<comment type="cofactor">
    <cofactor evidence="10">
        <name>thiamine diphosphate</name>
        <dbReference type="ChEBI" id="CHEBI:58937"/>
    </cofactor>
    <text evidence="10">Binds 1 thiamine pyrophosphate per subunit.</text>
</comment>
<evidence type="ECO:0000313" key="13">
    <source>
        <dbReference type="Proteomes" id="UP001222800"/>
    </source>
</evidence>
<dbReference type="CDD" id="cd02007">
    <property type="entry name" value="TPP_DXS"/>
    <property type="match status" value="1"/>
</dbReference>
<evidence type="ECO:0000256" key="6">
    <source>
        <dbReference type="ARBA" id="ARBA00022842"/>
    </source>
</evidence>
<dbReference type="NCBIfam" id="NF003933">
    <property type="entry name" value="PRK05444.2-2"/>
    <property type="match status" value="1"/>
</dbReference>
<gene>
    <name evidence="10 12" type="primary">dxs</name>
    <name evidence="12" type="ORF">P4S50_11690</name>
</gene>
<dbReference type="PANTHER" id="PTHR43322:SF5">
    <property type="entry name" value="1-DEOXY-D-XYLULOSE-5-PHOSPHATE SYNTHASE, CHLOROPLASTIC"/>
    <property type="match status" value="1"/>
</dbReference>
<keyword evidence="8 10" id="KW-0786">Thiamine pyrophosphate</keyword>
<dbReference type="SUPFAM" id="SSF52518">
    <property type="entry name" value="Thiamin diphosphate-binding fold (THDP-binding)"/>
    <property type="match status" value="2"/>
</dbReference>
<dbReference type="Gene3D" id="3.40.50.920">
    <property type="match status" value="1"/>
</dbReference>
<evidence type="ECO:0000256" key="7">
    <source>
        <dbReference type="ARBA" id="ARBA00022977"/>
    </source>
</evidence>
<evidence type="ECO:0000259" key="11">
    <source>
        <dbReference type="SMART" id="SM00861"/>
    </source>
</evidence>
<evidence type="ECO:0000256" key="4">
    <source>
        <dbReference type="ARBA" id="ARBA00022679"/>
    </source>
</evidence>
<feature type="binding site" evidence="10">
    <location>
        <position position="286"/>
    </location>
    <ligand>
        <name>thiamine diphosphate</name>
        <dbReference type="ChEBI" id="CHEBI:58937"/>
    </ligand>
</feature>
<evidence type="ECO:0000313" key="12">
    <source>
        <dbReference type="EMBL" id="WFD09048.1"/>
    </source>
</evidence>
<dbReference type="PROSITE" id="PS00802">
    <property type="entry name" value="TRANSKETOLASE_2"/>
    <property type="match status" value="1"/>
</dbReference>
<evidence type="ECO:0000256" key="1">
    <source>
        <dbReference type="ARBA" id="ARBA00004980"/>
    </source>
</evidence>
<comment type="function">
    <text evidence="10">Catalyzes the acyloin condensation reaction between C atoms 2 and 3 of pyruvate and glyceraldehyde 3-phosphate to yield 1-deoxy-D-xylulose-5-phosphate (DXP).</text>
</comment>
<dbReference type="Pfam" id="PF02780">
    <property type="entry name" value="Transketolase_C"/>
    <property type="match status" value="1"/>
</dbReference>
<feature type="binding site" evidence="10">
    <location>
        <begin position="147"/>
        <end position="148"/>
    </location>
    <ligand>
        <name>thiamine diphosphate</name>
        <dbReference type="ChEBI" id="CHEBI:58937"/>
    </ligand>
</feature>
<dbReference type="Pfam" id="PF02779">
    <property type="entry name" value="Transket_pyr"/>
    <property type="match status" value="1"/>
</dbReference>
<dbReference type="SUPFAM" id="SSF52922">
    <property type="entry name" value="TK C-terminal domain-like"/>
    <property type="match status" value="1"/>
</dbReference>
<dbReference type="Proteomes" id="UP001222800">
    <property type="component" value="Chromosome"/>
</dbReference>
<proteinExistence type="inferred from homology"/>
<organism evidence="12 13">
    <name type="scientific">Tepidibacter hydrothermalis</name>
    <dbReference type="NCBI Taxonomy" id="3036126"/>
    <lineage>
        <taxon>Bacteria</taxon>
        <taxon>Bacillati</taxon>
        <taxon>Bacillota</taxon>
        <taxon>Clostridia</taxon>
        <taxon>Peptostreptococcales</taxon>
        <taxon>Peptostreptococcaceae</taxon>
        <taxon>Tepidibacter</taxon>
    </lineage>
</organism>
<dbReference type="GO" id="GO:0008661">
    <property type="term" value="F:1-deoxy-D-xylulose-5-phosphate synthase activity"/>
    <property type="evidence" value="ECO:0007669"/>
    <property type="project" value="UniProtKB-EC"/>
</dbReference>
<comment type="pathway">
    <text evidence="1 10">Metabolic intermediate biosynthesis; 1-deoxy-D-xylulose 5-phosphate biosynthesis; 1-deoxy-D-xylulose 5-phosphate from D-glyceraldehyde 3-phosphate and pyruvate: step 1/1.</text>
</comment>
<accession>A0ABY8E831</accession>
<evidence type="ECO:0000256" key="3">
    <source>
        <dbReference type="ARBA" id="ARBA00011738"/>
    </source>
</evidence>
<evidence type="ECO:0000256" key="2">
    <source>
        <dbReference type="ARBA" id="ARBA00011081"/>
    </source>
</evidence>
<comment type="cofactor">
    <cofactor evidence="10">
        <name>Mg(2+)</name>
        <dbReference type="ChEBI" id="CHEBI:18420"/>
    </cofactor>
    <text evidence="10">Binds 1 Mg(2+) ion per subunit.</text>
</comment>
<feature type="binding site" evidence="10">
    <location>
        <position position="175"/>
    </location>
    <ligand>
        <name>thiamine diphosphate</name>
        <dbReference type="ChEBI" id="CHEBI:58937"/>
    </ligand>
</feature>
<feature type="binding site" evidence="10">
    <location>
        <position position="146"/>
    </location>
    <ligand>
        <name>Mg(2+)</name>
        <dbReference type="ChEBI" id="CHEBI:18420"/>
    </ligand>
</feature>
<dbReference type="InterPro" id="IPR005477">
    <property type="entry name" value="Dxylulose-5-P_synthase"/>
</dbReference>
<sequence>MYKYLYNVNNPEDLKKMNIKELNELTNEIRKFLVRSVSKTGGHLASNLGIVELTLAFHYIFETPKDKIVWDVGHQAYVHKMITGRTSEFETLRKFNGLSGFPKRNESVHDAFDTGHSSTSISAGLGLAMARDIKKENYEVLSVIGDGALTGGMAFEALNHLGHTQTNMTVILNDNEMSIDKNVGSMSNYLLKLRTNKAYKKIKVEFENITNYIPKIGDTVYKTADKIKDSLRYIVSPGALFEEMGIKYFGPIDGHDIEELIQTFKTIKKFKGPSIVHVITKKGKGYRFAEDHPEKYHGVSPFDIKKGIQKSSKETYSSVVGEKMVEMAAKDKNIVAVTAAMPSGTGLGKFQNTYPERFFDVGIAEGHAVTFASGLAANGIKPYFAVYSTFLQRGYDQIIHDIALSNLPVTLLLDRAGIVGADGETHHGVFDLSYLNSIPNLTVMAPMDKYELEKMLELSRTITCPVAIRYPRGEAFKYKQDDCELNVGEWDLIKKGSKVALIGIGAMVKTCLKCSDILSERGINITVINGRFLKPLDFNMLEEIYKEYDYIMTVEDNVLIGGFGSSVSCHLSKLGYKGKLINIGFEDKFIEHGNVDILYDKYGLSATKIAKKIIEEVK</sequence>
<dbReference type="InterPro" id="IPR020826">
    <property type="entry name" value="Transketolase_BS"/>
</dbReference>
<dbReference type="HAMAP" id="MF_00315">
    <property type="entry name" value="DXP_synth"/>
    <property type="match status" value="1"/>
</dbReference>
<dbReference type="NCBIfam" id="TIGR00204">
    <property type="entry name" value="dxs"/>
    <property type="match status" value="1"/>
</dbReference>
<keyword evidence="4 10" id="KW-0808">Transferase</keyword>
<comment type="subunit">
    <text evidence="3 10">Homodimer.</text>
</comment>
<protein>
    <recommendedName>
        <fullName evidence="10">1-deoxy-D-xylulose-5-phosphate synthase</fullName>
        <ecNumber evidence="10">2.2.1.7</ecNumber>
    </recommendedName>
    <alternativeName>
        <fullName evidence="10">1-deoxyxylulose-5-phosphate synthase</fullName>
        <shortName evidence="10">DXP synthase</shortName>
        <shortName evidence="10">DXPS</shortName>
    </alternativeName>
</protein>
<feature type="binding site" evidence="10">
    <location>
        <position position="175"/>
    </location>
    <ligand>
        <name>Mg(2+)</name>
        <dbReference type="ChEBI" id="CHEBI:18420"/>
    </ligand>
</feature>
<evidence type="ECO:0000256" key="5">
    <source>
        <dbReference type="ARBA" id="ARBA00022723"/>
    </source>
</evidence>
<feature type="domain" description="Transketolase-like pyrimidine-binding" evidence="11">
    <location>
        <begin position="314"/>
        <end position="478"/>
    </location>
</feature>
<comment type="similarity">
    <text evidence="2 10">Belongs to the transketolase family. DXPS subfamily.</text>
</comment>
<keyword evidence="5 10" id="KW-0479">Metal-binding</keyword>
<dbReference type="EMBL" id="CP120733">
    <property type="protein sequence ID" value="WFD09048.1"/>
    <property type="molecule type" value="Genomic_DNA"/>
</dbReference>
<dbReference type="EC" id="2.2.1.7" evidence="10"/>
<evidence type="ECO:0000256" key="8">
    <source>
        <dbReference type="ARBA" id="ARBA00023052"/>
    </source>
</evidence>
<dbReference type="RefSeq" id="WP_277730969.1">
    <property type="nucleotide sequence ID" value="NZ_CP120733.1"/>
</dbReference>
<evidence type="ECO:0000256" key="10">
    <source>
        <dbReference type="HAMAP-Rule" id="MF_00315"/>
    </source>
</evidence>
<evidence type="ECO:0000256" key="9">
    <source>
        <dbReference type="ARBA" id="ARBA00023229"/>
    </source>
</evidence>
<name>A0ABY8E831_9FIRM</name>
<feature type="binding site" evidence="10">
    <location>
        <begin position="115"/>
        <end position="117"/>
    </location>
    <ligand>
        <name>thiamine diphosphate</name>
        <dbReference type="ChEBI" id="CHEBI:58937"/>
    </ligand>
</feature>
<dbReference type="Pfam" id="PF13292">
    <property type="entry name" value="DXP_synthase_N"/>
    <property type="match status" value="1"/>
</dbReference>
<feature type="binding site" evidence="10">
    <location>
        <position position="365"/>
    </location>
    <ligand>
        <name>thiamine diphosphate</name>
        <dbReference type="ChEBI" id="CHEBI:58937"/>
    </ligand>
</feature>
<keyword evidence="13" id="KW-1185">Reference proteome</keyword>
<reference evidence="12 13" key="1">
    <citation type="submission" date="2023-03" db="EMBL/GenBank/DDBJ databases">
        <title>Complete genome sequence of Tepidibacter sp. SWIR-1, isolated from a deep-sea hydrothermal vent.</title>
        <authorList>
            <person name="Li X."/>
        </authorList>
    </citation>
    <scope>NUCLEOTIDE SEQUENCE [LARGE SCALE GENOMIC DNA]</scope>
    <source>
        <strain evidence="12 13">SWIR-1</strain>
    </source>
</reference>
<dbReference type="CDD" id="cd07033">
    <property type="entry name" value="TPP_PYR_DXS_TK_like"/>
    <property type="match status" value="1"/>
</dbReference>
<dbReference type="InterPro" id="IPR009014">
    <property type="entry name" value="Transketo_C/PFOR_II"/>
</dbReference>
<comment type="catalytic activity">
    <reaction evidence="10">
        <text>D-glyceraldehyde 3-phosphate + pyruvate + H(+) = 1-deoxy-D-xylulose 5-phosphate + CO2</text>
        <dbReference type="Rhea" id="RHEA:12605"/>
        <dbReference type="ChEBI" id="CHEBI:15361"/>
        <dbReference type="ChEBI" id="CHEBI:15378"/>
        <dbReference type="ChEBI" id="CHEBI:16526"/>
        <dbReference type="ChEBI" id="CHEBI:57792"/>
        <dbReference type="ChEBI" id="CHEBI:59776"/>
        <dbReference type="EC" id="2.2.1.7"/>
    </reaction>
</comment>
<dbReference type="Gene3D" id="3.40.50.970">
    <property type="match status" value="2"/>
</dbReference>
<dbReference type="InterPro" id="IPR029061">
    <property type="entry name" value="THDP-binding"/>
</dbReference>
<dbReference type="SMART" id="SM00861">
    <property type="entry name" value="Transket_pyr"/>
    <property type="match status" value="1"/>
</dbReference>
<feature type="binding site" evidence="10">
    <location>
        <position position="74"/>
    </location>
    <ligand>
        <name>thiamine diphosphate</name>
        <dbReference type="ChEBI" id="CHEBI:58937"/>
    </ligand>
</feature>
<dbReference type="InterPro" id="IPR005475">
    <property type="entry name" value="Transketolase-like_Pyr-bd"/>
</dbReference>
<dbReference type="InterPro" id="IPR033248">
    <property type="entry name" value="Transketolase_C"/>
</dbReference>
<keyword evidence="9 10" id="KW-0414">Isoprene biosynthesis</keyword>
<keyword evidence="7 10" id="KW-0784">Thiamine biosynthesis</keyword>
<dbReference type="PANTHER" id="PTHR43322">
    <property type="entry name" value="1-D-DEOXYXYLULOSE 5-PHOSPHATE SYNTHASE-RELATED"/>
    <property type="match status" value="1"/>
</dbReference>
<keyword evidence="6 10" id="KW-0460">Magnesium</keyword>